<dbReference type="KEGG" id="tra:Trad_1201"/>
<dbReference type="SUPFAM" id="SSF161098">
    <property type="entry name" value="MetI-like"/>
    <property type="match status" value="1"/>
</dbReference>
<dbReference type="InterPro" id="IPR035277">
    <property type="entry name" value="MalF_N"/>
</dbReference>
<dbReference type="eggNOG" id="COG1175">
    <property type="taxonomic scope" value="Bacteria"/>
</dbReference>
<name>D7CW61_TRURR</name>
<comment type="subcellular location">
    <subcellularLocation>
        <location evidence="1 9">Cell membrane</location>
        <topology evidence="1 9">Multi-pass membrane protein</topology>
    </subcellularLocation>
</comment>
<comment type="function">
    <text evidence="10">Part of the ABC transporter complex MalEFGK involved in maltose/maltodextrin import. Probably responsible for the translocation of the substrate across the membrane.</text>
</comment>
<accession>D7CW61</accession>
<evidence type="ECO:0000256" key="10">
    <source>
        <dbReference type="RuleBase" id="RU367050"/>
    </source>
</evidence>
<feature type="transmembrane region" description="Helical" evidence="9">
    <location>
        <begin position="334"/>
        <end position="354"/>
    </location>
</feature>
<dbReference type="CDD" id="cd06261">
    <property type="entry name" value="TM_PBP2"/>
    <property type="match status" value="1"/>
</dbReference>
<evidence type="ECO:0000256" key="2">
    <source>
        <dbReference type="ARBA" id="ARBA00009047"/>
    </source>
</evidence>
<evidence type="ECO:0000256" key="6">
    <source>
        <dbReference type="ARBA" id="ARBA00022692"/>
    </source>
</evidence>
<evidence type="ECO:0000256" key="8">
    <source>
        <dbReference type="ARBA" id="ARBA00023136"/>
    </source>
</evidence>
<protein>
    <recommendedName>
        <fullName evidence="10">Maltose/maltodextrin transport system permease protein</fullName>
    </recommendedName>
</protein>
<dbReference type="AlphaFoldDB" id="D7CW61"/>
<evidence type="ECO:0000256" key="7">
    <source>
        <dbReference type="ARBA" id="ARBA00022989"/>
    </source>
</evidence>
<dbReference type="GO" id="GO:0015423">
    <property type="term" value="F:ABC-type maltose transporter activity"/>
    <property type="evidence" value="ECO:0007669"/>
    <property type="project" value="TreeGrafter"/>
</dbReference>
<feature type="transmembrane region" description="Helical" evidence="9">
    <location>
        <begin position="21"/>
        <end position="45"/>
    </location>
</feature>
<dbReference type="PROSITE" id="PS50928">
    <property type="entry name" value="ABC_TM1"/>
    <property type="match status" value="1"/>
</dbReference>
<dbReference type="Gene3D" id="1.20.58.370">
    <property type="entry name" value="MalF N-terminal region-like"/>
    <property type="match status" value="1"/>
</dbReference>
<dbReference type="PANTHER" id="PTHR47314:SF1">
    <property type="entry name" value="MALTOSE_MALTODEXTRIN TRANSPORT SYSTEM PERMEASE PROTEIN MALF"/>
    <property type="match status" value="1"/>
</dbReference>
<evidence type="ECO:0000256" key="1">
    <source>
        <dbReference type="ARBA" id="ARBA00004651"/>
    </source>
</evidence>
<feature type="transmembrane region" description="Helical" evidence="9">
    <location>
        <begin position="384"/>
        <end position="413"/>
    </location>
</feature>
<dbReference type="GO" id="GO:0042956">
    <property type="term" value="P:maltodextrin transmembrane transport"/>
    <property type="evidence" value="ECO:0007669"/>
    <property type="project" value="TreeGrafter"/>
</dbReference>
<dbReference type="RefSeq" id="WP_013177694.1">
    <property type="nucleotide sequence ID" value="NC_014221.1"/>
</dbReference>
<keyword evidence="8 9" id="KW-0472">Membrane</keyword>
<keyword evidence="4 10" id="KW-1003">Cell membrane</keyword>
<dbReference type="PANTHER" id="PTHR47314">
    <property type="entry name" value="MALTOSE/MALTODEXTRIN TRANSPORT SYSTEM PERMEASE PROTEIN MALF"/>
    <property type="match status" value="1"/>
</dbReference>
<keyword evidence="5 10" id="KW-0762">Sugar transport</keyword>
<dbReference type="HOGENOM" id="CLU_016047_20_2_0"/>
<feature type="transmembrane region" description="Helical" evidence="9">
    <location>
        <begin position="500"/>
        <end position="524"/>
    </location>
</feature>
<keyword evidence="3 9" id="KW-0813">Transport</keyword>
<evidence type="ECO:0000313" key="12">
    <source>
        <dbReference type="EMBL" id="ADI14324.1"/>
    </source>
</evidence>
<evidence type="ECO:0000256" key="3">
    <source>
        <dbReference type="ARBA" id="ARBA00022448"/>
    </source>
</evidence>
<evidence type="ECO:0000259" key="11">
    <source>
        <dbReference type="PROSITE" id="PS50928"/>
    </source>
</evidence>
<gene>
    <name evidence="12" type="ordered locus">Trad_1201</name>
</gene>
<keyword evidence="6 9" id="KW-0812">Transmembrane</keyword>
<dbReference type="InterPro" id="IPR000515">
    <property type="entry name" value="MetI-like"/>
</dbReference>
<dbReference type="Proteomes" id="UP000000379">
    <property type="component" value="Chromosome"/>
</dbReference>
<dbReference type="InterPro" id="IPR035906">
    <property type="entry name" value="MetI-like_sf"/>
</dbReference>
<evidence type="ECO:0000313" key="13">
    <source>
        <dbReference type="Proteomes" id="UP000000379"/>
    </source>
</evidence>
<evidence type="ECO:0000256" key="9">
    <source>
        <dbReference type="RuleBase" id="RU363032"/>
    </source>
</evidence>
<sequence>MDLSRPSSDYLPKGSGGTGARLWKALVLLLLAIFAAAAIGTLGFLGLSQLVPTLEPYVGVIVGLIALIAVLRWISQRFSWIMPWYYLLPAILFLATFTLFPVVLTVVLAFTDYAGIRNGQLNPGSRTDIVAVDPQGARLELSDIASLNCQAARNNCLGIRARVEAAASLEVTGVALEENVLTVAEDLSDAVGVTEVSLELIDIGFRAQFPVTEVVGNTLVLARTPPGEVNLETIEVQVASEVFERQITAIDGNTVTLNEALPEGVEPTSILRYNDFGFVGWANFQTILRRATSSLWPVFVWNILFAVSTVLINTAFGVFIAVLLNNPDLKFRNLYRTLLIIPWALPNIVTIQVWQGFLNSNFGAINRALALLDLPVLDWLNEVWAARAAVLLVNLWLGLPFMMTATLGALSAIPGDLYEAAKIDGAGPLQRFSGVTLPLLRTALVPITLTSFAFNFNNFNIIYLLTDGGPAYEGGISTARGTDILISWAYNEAFRSQGGYAYGLGSAISLLIFFITIAISLINFRVTGALKETSNT</sequence>
<organism evidence="12 13">
    <name type="scientific">Truepera radiovictrix (strain DSM 17093 / CIP 108686 / LMG 22925 / RQ-24)</name>
    <dbReference type="NCBI Taxonomy" id="649638"/>
    <lineage>
        <taxon>Bacteria</taxon>
        <taxon>Thermotogati</taxon>
        <taxon>Deinococcota</taxon>
        <taxon>Deinococci</taxon>
        <taxon>Trueperales</taxon>
        <taxon>Trueperaceae</taxon>
        <taxon>Truepera</taxon>
    </lineage>
</organism>
<comment type="similarity">
    <text evidence="2 10">Belongs to the binding-protein-dependent transport system permease family. MalFG subfamily.</text>
</comment>
<dbReference type="GO" id="GO:1990060">
    <property type="term" value="C:maltose transport complex"/>
    <property type="evidence" value="ECO:0007669"/>
    <property type="project" value="TreeGrafter"/>
</dbReference>
<evidence type="ECO:0000256" key="5">
    <source>
        <dbReference type="ARBA" id="ARBA00022597"/>
    </source>
</evidence>
<keyword evidence="7 9" id="KW-1133">Transmembrane helix</keyword>
<feature type="domain" description="ABC transmembrane type-1" evidence="11">
    <location>
        <begin position="299"/>
        <end position="523"/>
    </location>
</feature>
<evidence type="ECO:0000256" key="4">
    <source>
        <dbReference type="ARBA" id="ARBA00022475"/>
    </source>
</evidence>
<reference evidence="12 13" key="2">
    <citation type="journal article" date="2011" name="Stand. Genomic Sci.">
        <title>Complete genome sequence of Truepera radiovictrix type strain (RQ-24).</title>
        <authorList>
            <person name="Ivanova N."/>
            <person name="Rohde C."/>
            <person name="Munk C."/>
            <person name="Nolan M."/>
            <person name="Lucas S."/>
            <person name="Del Rio T.G."/>
            <person name="Tice H."/>
            <person name="Deshpande S."/>
            <person name="Cheng J.F."/>
            <person name="Tapia R."/>
            <person name="Han C."/>
            <person name="Goodwin L."/>
            <person name="Pitluck S."/>
            <person name="Liolios K."/>
            <person name="Mavromatis K."/>
            <person name="Mikhailova N."/>
            <person name="Pati A."/>
            <person name="Chen A."/>
            <person name="Palaniappan K."/>
            <person name="Land M."/>
            <person name="Hauser L."/>
            <person name="Chang Y.J."/>
            <person name="Jeffries C.D."/>
            <person name="Brambilla E."/>
            <person name="Rohde M."/>
            <person name="Goker M."/>
            <person name="Tindall B.J."/>
            <person name="Woyke T."/>
            <person name="Bristow J."/>
            <person name="Eisen J.A."/>
            <person name="Markowitz V."/>
            <person name="Hugenholtz P."/>
            <person name="Kyrpides N.C."/>
            <person name="Klenk H.P."/>
            <person name="Lapidus A."/>
        </authorList>
    </citation>
    <scope>NUCLEOTIDE SEQUENCE [LARGE SCALE GENOMIC DNA]</scope>
    <source>
        <strain evidence="13">DSM 17093 / CIP 108686 / LMG 22925 / RQ-24</strain>
    </source>
</reference>
<dbReference type="Gene3D" id="1.10.3720.10">
    <property type="entry name" value="MetI-like"/>
    <property type="match status" value="1"/>
</dbReference>
<reference evidence="13" key="1">
    <citation type="submission" date="2010-05" db="EMBL/GenBank/DDBJ databases">
        <title>The complete genome of Truepera radiovictris DSM 17093.</title>
        <authorList>
            <consortium name="US DOE Joint Genome Institute (JGI-PGF)"/>
            <person name="Lucas S."/>
            <person name="Copeland A."/>
            <person name="Lapidus A."/>
            <person name="Glavina del Rio T."/>
            <person name="Dalin E."/>
            <person name="Tice H."/>
            <person name="Bruce D."/>
            <person name="Goodwin L."/>
            <person name="Pitluck S."/>
            <person name="Kyrpides N."/>
            <person name="Mavromatis K."/>
            <person name="Ovchinnikova G."/>
            <person name="Munk A.C."/>
            <person name="Detter J.C."/>
            <person name="Han C."/>
            <person name="Tapia R."/>
            <person name="Land M."/>
            <person name="Hauser L."/>
            <person name="Markowitz V."/>
            <person name="Cheng J.-F."/>
            <person name="Hugenholtz P."/>
            <person name="Woyke T."/>
            <person name="Wu D."/>
            <person name="Tindall B."/>
            <person name="Pomrenke H.G."/>
            <person name="Brambilla E."/>
            <person name="Klenk H.-P."/>
            <person name="Eisen J.A."/>
        </authorList>
    </citation>
    <scope>NUCLEOTIDE SEQUENCE [LARGE SCALE GENOMIC DNA]</scope>
    <source>
        <strain evidence="13">DSM 17093 / CIP 108686 / LMG 22925 / RQ-24</strain>
    </source>
</reference>
<feature type="transmembrane region" description="Helical" evidence="9">
    <location>
        <begin position="57"/>
        <end position="74"/>
    </location>
</feature>
<dbReference type="STRING" id="649638.Trad_1201"/>
<dbReference type="EMBL" id="CP002049">
    <property type="protein sequence ID" value="ADI14324.1"/>
    <property type="molecule type" value="Genomic_DNA"/>
</dbReference>
<feature type="transmembrane region" description="Helical" evidence="9">
    <location>
        <begin position="86"/>
        <end position="110"/>
    </location>
</feature>
<proteinExistence type="inferred from homology"/>
<dbReference type="Pfam" id="PF00528">
    <property type="entry name" value="BPD_transp_1"/>
    <property type="match status" value="1"/>
</dbReference>
<dbReference type="SUPFAM" id="SSF160964">
    <property type="entry name" value="MalF N-terminal region-like"/>
    <property type="match status" value="1"/>
</dbReference>
<feature type="transmembrane region" description="Helical" evidence="9">
    <location>
        <begin position="434"/>
        <end position="454"/>
    </location>
</feature>
<feature type="transmembrane region" description="Helical" evidence="9">
    <location>
        <begin position="299"/>
        <end position="322"/>
    </location>
</feature>
<keyword evidence="13" id="KW-1185">Reference proteome</keyword>